<dbReference type="InterPro" id="IPR043136">
    <property type="entry name" value="B30.2/SPRY_sf"/>
</dbReference>
<sequence>PPAQVTLDPNTAKARLYLSEDCKVVWWGSCEQNLPSNPERFKFHPCVLGSRGFTSGWHCWEVEVVREGTWAIGVVKESVPRKTCLPPVPEQDAWGLCHISGGYKALTSPSVTTLTLCRVPQRIRICLDCQEGRVVFFDAVSKARIFAFQQASFKGEVVYPWFLVKGTACFKLL</sequence>
<dbReference type="InterPro" id="IPR006574">
    <property type="entry name" value="PRY"/>
</dbReference>
<reference evidence="2 3" key="1">
    <citation type="submission" date="2019-09" db="EMBL/GenBank/DDBJ databases">
        <title>Bird 10,000 Genomes (B10K) Project - Family phase.</title>
        <authorList>
            <person name="Zhang G."/>
        </authorList>
    </citation>
    <scope>NUCLEOTIDE SEQUENCE [LARGE SCALE GENOMIC DNA]</scope>
    <source>
        <strain evidence="2">B10K-DU-012-58</strain>
        <tissue evidence="2">Muscle</tissue>
    </source>
</reference>
<dbReference type="FunFam" id="2.60.120.920:FF:000004">
    <property type="entry name" value="Butyrophilin subfamily 1 member A1"/>
    <property type="match status" value="1"/>
</dbReference>
<dbReference type="Pfam" id="PF13765">
    <property type="entry name" value="PRY"/>
    <property type="match status" value="1"/>
</dbReference>
<evidence type="ECO:0000313" key="2">
    <source>
        <dbReference type="EMBL" id="NXS76735.1"/>
    </source>
</evidence>
<evidence type="ECO:0000259" key="1">
    <source>
        <dbReference type="PROSITE" id="PS50188"/>
    </source>
</evidence>
<feature type="domain" description="B30.2/SPRY" evidence="1">
    <location>
        <begin position="1"/>
        <end position="173"/>
    </location>
</feature>
<proteinExistence type="predicted"/>
<dbReference type="OrthoDB" id="6270329at2759"/>
<dbReference type="SMART" id="SM00449">
    <property type="entry name" value="SPRY"/>
    <property type="match status" value="1"/>
</dbReference>
<feature type="non-terminal residue" evidence="2">
    <location>
        <position position="1"/>
    </location>
</feature>
<dbReference type="EMBL" id="VYZV01044922">
    <property type="protein sequence ID" value="NXS76735.1"/>
    <property type="molecule type" value="Genomic_DNA"/>
</dbReference>
<dbReference type="InterPro" id="IPR013320">
    <property type="entry name" value="ConA-like_dom_sf"/>
</dbReference>
<comment type="caution">
    <text evidence="2">The sequence shown here is derived from an EMBL/GenBank/DDBJ whole genome shotgun (WGS) entry which is preliminary data.</text>
</comment>
<dbReference type="PANTHER" id="PTHR24103">
    <property type="entry name" value="E3 UBIQUITIN-PROTEIN LIGASE TRIM"/>
    <property type="match status" value="1"/>
</dbReference>
<dbReference type="Gene3D" id="2.60.120.920">
    <property type="match status" value="1"/>
</dbReference>
<gene>
    <name evidence="2" type="primary">Btn1a1_3</name>
    <name evidence="2" type="ORF">PANHAL_R06712</name>
</gene>
<keyword evidence="3" id="KW-1185">Reference proteome</keyword>
<dbReference type="PRINTS" id="PR01407">
    <property type="entry name" value="BUTYPHLNCDUF"/>
</dbReference>
<dbReference type="InterPro" id="IPR003877">
    <property type="entry name" value="SPRY_dom"/>
</dbReference>
<dbReference type="SUPFAM" id="SSF49899">
    <property type="entry name" value="Concanavalin A-like lectins/glucanases"/>
    <property type="match status" value="1"/>
</dbReference>
<dbReference type="InterPro" id="IPR001870">
    <property type="entry name" value="B30.2/SPRY"/>
</dbReference>
<feature type="non-terminal residue" evidence="2">
    <location>
        <position position="173"/>
    </location>
</feature>
<dbReference type="Pfam" id="PF00622">
    <property type="entry name" value="SPRY"/>
    <property type="match status" value="1"/>
</dbReference>
<dbReference type="PROSITE" id="PS50188">
    <property type="entry name" value="B302_SPRY"/>
    <property type="match status" value="1"/>
</dbReference>
<dbReference type="AlphaFoldDB" id="A0A7L2X310"/>
<protein>
    <submittedName>
        <fullName evidence="2">BT1A1 protein</fullName>
    </submittedName>
</protein>
<name>A0A7L2X310_PANHA</name>
<accession>A0A7L2X310</accession>
<dbReference type="Proteomes" id="UP000580171">
    <property type="component" value="Unassembled WGS sequence"/>
</dbReference>
<dbReference type="InterPro" id="IPR050143">
    <property type="entry name" value="TRIM/RBCC"/>
</dbReference>
<evidence type="ECO:0000313" key="3">
    <source>
        <dbReference type="Proteomes" id="UP000580171"/>
    </source>
</evidence>
<dbReference type="InterPro" id="IPR003879">
    <property type="entry name" value="Butyrophylin_SPRY"/>
</dbReference>
<organism evidence="2 3">
    <name type="scientific">Pandion haliaetus</name>
    <name type="common">Osprey</name>
    <name type="synonym">Falco haliaetus</name>
    <dbReference type="NCBI Taxonomy" id="56262"/>
    <lineage>
        <taxon>Eukaryota</taxon>
        <taxon>Metazoa</taxon>
        <taxon>Chordata</taxon>
        <taxon>Craniata</taxon>
        <taxon>Vertebrata</taxon>
        <taxon>Euteleostomi</taxon>
        <taxon>Archelosauria</taxon>
        <taxon>Archosauria</taxon>
        <taxon>Dinosauria</taxon>
        <taxon>Saurischia</taxon>
        <taxon>Theropoda</taxon>
        <taxon>Coelurosauria</taxon>
        <taxon>Aves</taxon>
        <taxon>Neognathae</taxon>
        <taxon>Neoaves</taxon>
        <taxon>Telluraves</taxon>
        <taxon>Accipitrimorphae</taxon>
        <taxon>Accipitriformes</taxon>
        <taxon>Pandionidae</taxon>
        <taxon>Pandion</taxon>
    </lineage>
</organism>
<dbReference type="SMART" id="SM00589">
    <property type="entry name" value="PRY"/>
    <property type="match status" value="1"/>
</dbReference>